<dbReference type="EMBL" id="MT141318">
    <property type="protein sequence ID" value="QJA58335.1"/>
    <property type="molecule type" value="Genomic_DNA"/>
</dbReference>
<gene>
    <name evidence="1" type="ORF">MM415B01469_0013</name>
</gene>
<accession>A0A6M3IM00</accession>
<dbReference type="AlphaFoldDB" id="A0A6M3IM00"/>
<protein>
    <recommendedName>
        <fullName evidence="2">Tail protein</fullName>
    </recommendedName>
</protein>
<organism evidence="1">
    <name type="scientific">viral metagenome</name>
    <dbReference type="NCBI Taxonomy" id="1070528"/>
    <lineage>
        <taxon>unclassified sequences</taxon>
        <taxon>metagenomes</taxon>
        <taxon>organismal metagenomes</taxon>
    </lineage>
</organism>
<evidence type="ECO:0000313" key="1">
    <source>
        <dbReference type="EMBL" id="QJA58335.1"/>
    </source>
</evidence>
<name>A0A6M3IM00_9ZZZZ</name>
<reference evidence="1" key="1">
    <citation type="submission" date="2020-03" db="EMBL/GenBank/DDBJ databases">
        <title>The deep terrestrial virosphere.</title>
        <authorList>
            <person name="Holmfeldt K."/>
            <person name="Nilsson E."/>
            <person name="Simone D."/>
            <person name="Lopez-Fernandez M."/>
            <person name="Wu X."/>
            <person name="de Brujin I."/>
            <person name="Lundin D."/>
            <person name="Andersson A."/>
            <person name="Bertilsson S."/>
            <person name="Dopson M."/>
        </authorList>
    </citation>
    <scope>NUCLEOTIDE SEQUENCE</scope>
    <source>
        <strain evidence="1">MM415B01469</strain>
    </source>
</reference>
<evidence type="ECO:0008006" key="2">
    <source>
        <dbReference type="Google" id="ProtNLM"/>
    </source>
</evidence>
<proteinExistence type="predicted"/>
<sequence length="138" mass="15527">MFTGQPYQAVDASGWYMKTAAVKRTLAVTAPPALMKVAQELFRRSKANLSGPRSNTGKMPVPRVTGTLARSLTLMPIDLFTYAVWSNPKVAHYAKFVHDGTKYMYPRRYIGDAVREYRPMAIQDMQRILLMAIQGVGR</sequence>